<reference evidence="1 2" key="1">
    <citation type="submission" date="2018-12" db="EMBL/GenBank/DDBJ databases">
        <authorList>
            <person name="Sun L."/>
            <person name="Chen Z."/>
        </authorList>
    </citation>
    <scope>NUCLEOTIDE SEQUENCE [LARGE SCALE GENOMIC DNA]</scope>
    <source>
        <strain evidence="1 2">DSM 15890</strain>
    </source>
</reference>
<dbReference type="Proteomes" id="UP000279446">
    <property type="component" value="Unassembled WGS sequence"/>
</dbReference>
<accession>A0A3S1BM00</accession>
<dbReference type="SUPFAM" id="SSF56112">
    <property type="entry name" value="Protein kinase-like (PK-like)"/>
    <property type="match status" value="1"/>
</dbReference>
<protein>
    <recommendedName>
        <fullName evidence="3">Aminoglycoside phosphotransferase domain-containing protein</fullName>
    </recommendedName>
</protein>
<dbReference type="InterPro" id="IPR011009">
    <property type="entry name" value="Kinase-like_dom_sf"/>
</dbReference>
<evidence type="ECO:0000313" key="2">
    <source>
        <dbReference type="Proteomes" id="UP000279446"/>
    </source>
</evidence>
<keyword evidence="2" id="KW-1185">Reference proteome</keyword>
<sequence length="298" mass="34893">MLEPTIQEINELFQSHQINDEIVGVQRLSGTTSGLVLRLESTQDNKYILKFDDPSQIQLVQKLLETYQNSELLPKILLTAQDSSYFVYTFIDGTTHFNRGLKKSWLTLLVKNLFNKYVHYQENDIWGRIEYPRKTWKEFNQISIEEARINIGNILPLDDYNFVNSKAKKIFDNDIDQGEKFLLHGDTGVHNFVYNQSTLIGVIDPSPMVGPIIYDFLYAFCSSPDDINIETLFSSFEFLEQGHIEKSRLIEEALIHLYCRIGLSVKHHPDDLPEYLKAWNEWKQLCEREGQWRIYTID</sequence>
<proteinExistence type="predicted"/>
<comment type="caution">
    <text evidence="1">The sequence shown here is derived from an EMBL/GenBank/DDBJ whole genome shotgun (WGS) entry which is preliminary data.</text>
</comment>
<dbReference type="OrthoDB" id="2363646at2"/>
<name>A0A3S1BM00_9BACL</name>
<evidence type="ECO:0000313" key="1">
    <source>
        <dbReference type="EMBL" id="RUT44552.1"/>
    </source>
</evidence>
<dbReference type="EMBL" id="RZNY01000015">
    <property type="protein sequence ID" value="RUT44552.1"/>
    <property type="molecule type" value="Genomic_DNA"/>
</dbReference>
<organism evidence="1 2">
    <name type="scientific">Paenibacillus anaericanus</name>
    <dbReference type="NCBI Taxonomy" id="170367"/>
    <lineage>
        <taxon>Bacteria</taxon>
        <taxon>Bacillati</taxon>
        <taxon>Bacillota</taxon>
        <taxon>Bacilli</taxon>
        <taxon>Bacillales</taxon>
        <taxon>Paenibacillaceae</taxon>
        <taxon>Paenibacillus</taxon>
    </lineage>
</organism>
<gene>
    <name evidence="1" type="ORF">EJP82_18175</name>
</gene>
<evidence type="ECO:0008006" key="3">
    <source>
        <dbReference type="Google" id="ProtNLM"/>
    </source>
</evidence>
<dbReference type="AlphaFoldDB" id="A0A3S1BM00"/>
<dbReference type="Gene3D" id="3.90.1200.10">
    <property type="match status" value="1"/>
</dbReference>